<dbReference type="InterPro" id="IPR016142">
    <property type="entry name" value="Citrate_synth-like_lrg_a-sub"/>
</dbReference>
<dbReference type="Pfam" id="PF00285">
    <property type="entry name" value="Citrate_synt"/>
    <property type="match status" value="1"/>
</dbReference>
<evidence type="ECO:0000256" key="4">
    <source>
        <dbReference type="ARBA" id="ARBA00022679"/>
    </source>
</evidence>
<dbReference type="Gene3D" id="1.10.580.10">
    <property type="entry name" value="Citrate Synthase, domain 1"/>
    <property type="match status" value="1"/>
</dbReference>
<evidence type="ECO:0000256" key="3">
    <source>
        <dbReference type="ARBA" id="ARBA00012972"/>
    </source>
</evidence>
<dbReference type="PANTHER" id="PTHR11739:SF4">
    <property type="entry name" value="CITRATE SYNTHASE, PEROXISOMAL"/>
    <property type="match status" value="1"/>
</dbReference>
<dbReference type="InParanoid" id="A0A543B0W2"/>
<organism evidence="5 6">
    <name type="scientific">Stackebrandtia endophytica</name>
    <dbReference type="NCBI Taxonomy" id="1496996"/>
    <lineage>
        <taxon>Bacteria</taxon>
        <taxon>Bacillati</taxon>
        <taxon>Actinomycetota</taxon>
        <taxon>Actinomycetes</taxon>
        <taxon>Glycomycetales</taxon>
        <taxon>Glycomycetaceae</taxon>
        <taxon>Stackebrandtia</taxon>
    </lineage>
</organism>
<dbReference type="InterPro" id="IPR002020">
    <property type="entry name" value="Citrate_synthase"/>
</dbReference>
<comment type="pathway">
    <text evidence="1">Carbohydrate metabolism; tricarboxylic acid cycle.</text>
</comment>
<dbReference type="GO" id="GO:0005829">
    <property type="term" value="C:cytosol"/>
    <property type="evidence" value="ECO:0007669"/>
    <property type="project" value="TreeGrafter"/>
</dbReference>
<dbReference type="RefSeq" id="WP_142042937.1">
    <property type="nucleotide sequence ID" value="NZ_JBHTGS010000003.1"/>
</dbReference>
<accession>A0A543B0W2</accession>
<dbReference type="SUPFAM" id="SSF48256">
    <property type="entry name" value="Citrate synthase"/>
    <property type="match status" value="1"/>
</dbReference>
<proteinExistence type="inferred from homology"/>
<dbReference type="GO" id="GO:0006099">
    <property type="term" value="P:tricarboxylic acid cycle"/>
    <property type="evidence" value="ECO:0007669"/>
    <property type="project" value="UniProtKB-UniPathway"/>
</dbReference>
<evidence type="ECO:0000313" key="5">
    <source>
        <dbReference type="EMBL" id="TQL78464.1"/>
    </source>
</evidence>
<dbReference type="OrthoDB" id="3284791at2"/>
<evidence type="ECO:0000256" key="1">
    <source>
        <dbReference type="ARBA" id="ARBA00005163"/>
    </source>
</evidence>
<comment type="caution">
    <text evidence="5">The sequence shown here is derived from an EMBL/GenBank/DDBJ whole genome shotgun (WGS) entry which is preliminary data.</text>
</comment>
<dbReference type="InterPro" id="IPR036969">
    <property type="entry name" value="Citrate_synthase_sf"/>
</dbReference>
<dbReference type="EC" id="2.3.3.16" evidence="3"/>
<dbReference type="PANTHER" id="PTHR11739">
    <property type="entry name" value="CITRATE SYNTHASE"/>
    <property type="match status" value="1"/>
</dbReference>
<sequence length="252" mass="26255">MTYQSMGEASRDAIIVRGHDLTGDLIGGIGFTDMIMLELTGRLPDEAGRAVLDAVLVALTEHGLTPSAMVARLTDLGAPDAMQGAVAAGLLGAGDRFLGAIDGCARLLQEWPNGVDDSEHAATIVAATRAEHRRVPGLGHPTHTDGDPRTDVLYRVADTVGLDTTARDRFGLVQAAAQRATGRPLPINVDGAAAVLLTQVGLPWQACRGIALVARSAGLIGHLLDEQRQPTASAIWASAEKAVPYQPPDVPG</sequence>
<dbReference type="Proteomes" id="UP000317043">
    <property type="component" value="Unassembled WGS sequence"/>
</dbReference>
<dbReference type="CDD" id="cd06100">
    <property type="entry name" value="CCL_ACL-C"/>
    <property type="match status" value="1"/>
</dbReference>
<protein>
    <recommendedName>
        <fullName evidence="3">citrate synthase (unknown stereospecificity)</fullName>
        <ecNumber evidence="3">2.3.3.16</ecNumber>
    </recommendedName>
</protein>
<gene>
    <name evidence="5" type="ORF">FB566_4052</name>
</gene>
<dbReference type="UniPathway" id="UPA00223"/>
<dbReference type="InterPro" id="IPR016143">
    <property type="entry name" value="Citrate_synth-like_sm_a-sub"/>
</dbReference>
<dbReference type="Gene3D" id="1.10.230.10">
    <property type="entry name" value="Cytochrome P450-Terp, domain 2"/>
    <property type="match status" value="1"/>
</dbReference>
<evidence type="ECO:0000256" key="2">
    <source>
        <dbReference type="ARBA" id="ARBA00010566"/>
    </source>
</evidence>
<dbReference type="NCBIfam" id="NF004868">
    <property type="entry name" value="PRK06224.1-5"/>
    <property type="match status" value="1"/>
</dbReference>
<dbReference type="AlphaFoldDB" id="A0A543B0W2"/>
<evidence type="ECO:0000313" key="6">
    <source>
        <dbReference type="Proteomes" id="UP000317043"/>
    </source>
</evidence>
<keyword evidence="4" id="KW-0808">Transferase</keyword>
<keyword evidence="6" id="KW-1185">Reference proteome</keyword>
<dbReference type="GO" id="GO:0036440">
    <property type="term" value="F:citrate synthase activity"/>
    <property type="evidence" value="ECO:0007669"/>
    <property type="project" value="UniProtKB-EC"/>
</dbReference>
<name>A0A543B0W2_9ACTN</name>
<dbReference type="EMBL" id="VFOW01000001">
    <property type="protein sequence ID" value="TQL78464.1"/>
    <property type="molecule type" value="Genomic_DNA"/>
</dbReference>
<comment type="similarity">
    <text evidence="2">Belongs to the citrate synthase family.</text>
</comment>
<reference evidence="5 6" key="1">
    <citation type="submission" date="2019-06" db="EMBL/GenBank/DDBJ databases">
        <title>Sequencing the genomes of 1000 actinobacteria strains.</title>
        <authorList>
            <person name="Klenk H.-P."/>
        </authorList>
    </citation>
    <scope>NUCLEOTIDE SEQUENCE [LARGE SCALE GENOMIC DNA]</scope>
    <source>
        <strain evidence="5 6">DSM 45928</strain>
    </source>
</reference>
<dbReference type="GO" id="GO:0005975">
    <property type="term" value="P:carbohydrate metabolic process"/>
    <property type="evidence" value="ECO:0007669"/>
    <property type="project" value="TreeGrafter"/>
</dbReference>